<dbReference type="PANTHER" id="PTHR13748:SF62">
    <property type="entry name" value="COBW DOMAIN-CONTAINING PROTEIN"/>
    <property type="match status" value="1"/>
</dbReference>
<dbReference type="SMART" id="SM00833">
    <property type="entry name" value="CobW_C"/>
    <property type="match status" value="1"/>
</dbReference>
<evidence type="ECO:0000256" key="1">
    <source>
        <dbReference type="ARBA" id="ARBA00022741"/>
    </source>
</evidence>
<evidence type="ECO:0000313" key="9">
    <source>
        <dbReference type="EMBL" id="XBJ28676.1"/>
    </source>
</evidence>
<dbReference type="InterPro" id="IPR036627">
    <property type="entry name" value="CobW-likC_sf"/>
</dbReference>
<evidence type="ECO:0000256" key="3">
    <source>
        <dbReference type="ARBA" id="ARBA00023186"/>
    </source>
</evidence>
<dbReference type="InterPro" id="IPR027417">
    <property type="entry name" value="P-loop_NTPase"/>
</dbReference>
<dbReference type="Pfam" id="PF07683">
    <property type="entry name" value="CobW_C"/>
    <property type="match status" value="1"/>
</dbReference>
<evidence type="ECO:0000256" key="7">
    <source>
        <dbReference type="SAM" id="Coils"/>
    </source>
</evidence>
<name>A0AAU7E5B7_9BACT</name>
<dbReference type="Pfam" id="PF02492">
    <property type="entry name" value="cobW"/>
    <property type="match status" value="1"/>
</dbReference>
<feature type="domain" description="CobW C-terminal" evidence="8">
    <location>
        <begin position="218"/>
        <end position="309"/>
    </location>
</feature>
<keyword evidence="7" id="KW-0175">Coiled coil</keyword>
<feature type="coiled-coil region" evidence="7">
    <location>
        <begin position="69"/>
        <end position="96"/>
    </location>
</feature>
<evidence type="ECO:0000256" key="5">
    <source>
        <dbReference type="ARBA" id="ARBA00045658"/>
    </source>
</evidence>
<keyword evidence="2" id="KW-0378">Hydrolase</keyword>
<dbReference type="SUPFAM" id="SSF52540">
    <property type="entry name" value="P-loop containing nucleoside triphosphate hydrolases"/>
    <property type="match status" value="1"/>
</dbReference>
<protein>
    <submittedName>
        <fullName evidence="9">GTP-binding protein</fullName>
    </submittedName>
</protein>
<comment type="similarity">
    <text evidence="4">Belongs to the SIMIBI class G3E GTPase family. ZNG1 subfamily.</text>
</comment>
<evidence type="ECO:0000256" key="4">
    <source>
        <dbReference type="ARBA" id="ARBA00034320"/>
    </source>
</evidence>
<dbReference type="InterPro" id="IPR003495">
    <property type="entry name" value="CobW/HypB/UreG_nucleotide-bd"/>
</dbReference>
<proteinExistence type="inferred from homology"/>
<dbReference type="Gene3D" id="3.30.1220.10">
    <property type="entry name" value="CobW-like, C-terminal domain"/>
    <property type="match status" value="1"/>
</dbReference>
<dbReference type="Gene3D" id="3.40.50.300">
    <property type="entry name" value="P-loop containing nucleotide triphosphate hydrolases"/>
    <property type="match status" value="1"/>
</dbReference>
<comment type="function">
    <text evidence="5">Zinc chaperone that directly transfers zinc cofactor to target proteins, thereby activating them. Zinc is transferred from the CXCC motif in the GTPase domain to the zinc binding site in target proteins in a process requiring GTP hydrolysis.</text>
</comment>
<organism evidence="9">
    <name type="scientific">Campylobacter sp. CCS1377</name>
    <dbReference type="NCBI Taxonomy" id="3158229"/>
    <lineage>
        <taxon>Bacteria</taxon>
        <taxon>Pseudomonadati</taxon>
        <taxon>Campylobacterota</taxon>
        <taxon>Epsilonproteobacteria</taxon>
        <taxon>Campylobacterales</taxon>
        <taxon>Campylobacteraceae</taxon>
        <taxon>Campylobacter</taxon>
    </lineage>
</organism>
<sequence length="321" mass="36595">MAKIPIHIITGFLGSGKTTFLKELLSKEKQDNIAIIVNELGQISLDHSILDADFIKEKTLFLNSGCMCCNKREDLIQKLRNLLDNYDKKSQILQRVIIETTGLANPAPIIFTFLSDAFLFHHFEISNIITCIDALNGLDHIENNEEAYNQIASSDCILMTKNDLNANTQILNEKINSIHQGINIIKKENFTFNTLLNTKRQEIFFNKTPNKNFHNKNIQSICISFKKAIDWSIFGIWLSMLLHQYGTQILRVKGLLDIGEDFLVNINGVGHIIHPPTHIKNTYDKENKLVFIAKNLDPLKIISSLESFLALSKEKIEFIIN</sequence>
<dbReference type="InterPro" id="IPR011629">
    <property type="entry name" value="CobW-like_C"/>
</dbReference>
<dbReference type="GO" id="GO:0005737">
    <property type="term" value="C:cytoplasm"/>
    <property type="evidence" value="ECO:0007669"/>
    <property type="project" value="TreeGrafter"/>
</dbReference>
<reference evidence="9" key="1">
    <citation type="submission" date="2024-05" db="EMBL/GenBank/DDBJ databases">
        <title>Campylobacter coli isolated from environmental waters in Slovenia.</title>
        <authorList>
            <person name="Zautner A.E."/>
            <person name="Bunk B."/>
            <person name="Riedel T."/>
            <person name="Sproeer C."/>
        </authorList>
    </citation>
    <scope>NUCLEOTIDE SEQUENCE</scope>
    <source>
        <strain evidence="9">CCS1377</strain>
    </source>
</reference>
<dbReference type="InterPro" id="IPR051316">
    <property type="entry name" value="Zinc-reg_GTPase_activator"/>
</dbReference>
<dbReference type="RefSeq" id="WP_348518239.1">
    <property type="nucleotide sequence ID" value="NZ_CP155620.1"/>
</dbReference>
<gene>
    <name evidence="9" type="ORF">AAH949_06110</name>
</gene>
<accession>A0AAU7E5B7</accession>
<dbReference type="PANTHER" id="PTHR13748">
    <property type="entry name" value="COBW-RELATED"/>
    <property type="match status" value="1"/>
</dbReference>
<dbReference type="GO" id="GO:0016787">
    <property type="term" value="F:hydrolase activity"/>
    <property type="evidence" value="ECO:0007669"/>
    <property type="project" value="UniProtKB-KW"/>
</dbReference>
<dbReference type="GO" id="GO:0000166">
    <property type="term" value="F:nucleotide binding"/>
    <property type="evidence" value="ECO:0007669"/>
    <property type="project" value="UniProtKB-KW"/>
</dbReference>
<keyword evidence="3" id="KW-0143">Chaperone</keyword>
<keyword evidence="1" id="KW-0547">Nucleotide-binding</keyword>
<evidence type="ECO:0000256" key="2">
    <source>
        <dbReference type="ARBA" id="ARBA00022801"/>
    </source>
</evidence>
<dbReference type="CDD" id="cd03112">
    <property type="entry name" value="CobW-like"/>
    <property type="match status" value="1"/>
</dbReference>
<dbReference type="SUPFAM" id="SSF90002">
    <property type="entry name" value="Hypothetical protein YjiA, C-terminal domain"/>
    <property type="match status" value="1"/>
</dbReference>
<evidence type="ECO:0000256" key="6">
    <source>
        <dbReference type="ARBA" id="ARBA00049117"/>
    </source>
</evidence>
<comment type="catalytic activity">
    <reaction evidence="6">
        <text>GTP + H2O = GDP + phosphate + H(+)</text>
        <dbReference type="Rhea" id="RHEA:19669"/>
        <dbReference type="ChEBI" id="CHEBI:15377"/>
        <dbReference type="ChEBI" id="CHEBI:15378"/>
        <dbReference type="ChEBI" id="CHEBI:37565"/>
        <dbReference type="ChEBI" id="CHEBI:43474"/>
        <dbReference type="ChEBI" id="CHEBI:58189"/>
    </reaction>
    <physiologicalReaction direction="left-to-right" evidence="6">
        <dbReference type="Rhea" id="RHEA:19670"/>
    </physiologicalReaction>
</comment>
<dbReference type="EMBL" id="CP155620">
    <property type="protein sequence ID" value="XBJ28676.1"/>
    <property type="molecule type" value="Genomic_DNA"/>
</dbReference>
<evidence type="ECO:0000259" key="8">
    <source>
        <dbReference type="SMART" id="SM00833"/>
    </source>
</evidence>
<dbReference type="AlphaFoldDB" id="A0AAU7E5B7"/>